<feature type="transmembrane region" description="Helical" evidence="1">
    <location>
        <begin position="9"/>
        <end position="26"/>
    </location>
</feature>
<dbReference type="RefSeq" id="WP_220380317.1">
    <property type="nucleotide sequence ID" value="NZ_CP080544.1"/>
</dbReference>
<evidence type="ECO:0000313" key="2">
    <source>
        <dbReference type="EMBL" id="QYR53501.1"/>
    </source>
</evidence>
<accession>A0ABX8WRN8</accession>
<evidence type="ECO:0008006" key="4">
    <source>
        <dbReference type="Google" id="ProtNLM"/>
    </source>
</evidence>
<sequence length="201" mass="21659">MQANEIRRSTAVDAGIFAALALVMAATRLHHFGAVPDASWAVFFVAGFYLRRWTAWAFPALMVLAVAVDYFVITASGLDFMKHYCVSLGYWALIPAHFAMWAGGALMNNVVTQSAGKRLGALVVSVVVSVVVCHAFAQGGFYWLSDSVKNPSVAGWFKNYTDWLLPYMGVAASYIGVAALLHVAAVKMLGLSESATARTTK</sequence>
<keyword evidence="1" id="KW-0812">Transmembrane</keyword>
<proteinExistence type="predicted"/>
<dbReference type="Proteomes" id="UP000824755">
    <property type="component" value="Chromosome"/>
</dbReference>
<keyword evidence="3" id="KW-1185">Reference proteome</keyword>
<reference evidence="2 3" key="1">
    <citation type="submission" date="2021-08" db="EMBL/GenBank/DDBJ databases">
        <title>Lysobacter sp. strain CJ11 Genome sequencing and assembly.</title>
        <authorList>
            <person name="Kim I."/>
        </authorList>
    </citation>
    <scope>NUCLEOTIDE SEQUENCE [LARGE SCALE GENOMIC DNA]</scope>
    <source>
        <strain evidence="2 3">CJ11</strain>
    </source>
</reference>
<keyword evidence="1" id="KW-1133">Transmembrane helix</keyword>
<keyword evidence="1" id="KW-0472">Membrane</keyword>
<feature type="transmembrane region" description="Helical" evidence="1">
    <location>
        <begin position="164"/>
        <end position="186"/>
    </location>
</feature>
<feature type="transmembrane region" description="Helical" evidence="1">
    <location>
        <begin position="88"/>
        <end position="107"/>
    </location>
</feature>
<feature type="transmembrane region" description="Helical" evidence="1">
    <location>
        <begin position="119"/>
        <end position="144"/>
    </location>
</feature>
<gene>
    <name evidence="2" type="ORF">H8L67_03070</name>
</gene>
<protein>
    <recommendedName>
        <fullName evidence="4">Integral membrane protein</fullName>
    </recommendedName>
</protein>
<evidence type="ECO:0000256" key="1">
    <source>
        <dbReference type="SAM" id="Phobius"/>
    </source>
</evidence>
<organism evidence="2 3">
    <name type="scientific">Lysobacter soyae</name>
    <dbReference type="NCBI Taxonomy" id="2764185"/>
    <lineage>
        <taxon>Bacteria</taxon>
        <taxon>Pseudomonadati</taxon>
        <taxon>Pseudomonadota</taxon>
        <taxon>Gammaproteobacteria</taxon>
        <taxon>Lysobacterales</taxon>
        <taxon>Lysobacteraceae</taxon>
        <taxon>Lysobacter</taxon>
    </lineage>
</organism>
<evidence type="ECO:0000313" key="3">
    <source>
        <dbReference type="Proteomes" id="UP000824755"/>
    </source>
</evidence>
<dbReference type="EMBL" id="CP080544">
    <property type="protein sequence ID" value="QYR53501.1"/>
    <property type="molecule type" value="Genomic_DNA"/>
</dbReference>
<name>A0ABX8WRN8_9GAMM</name>
<feature type="transmembrane region" description="Helical" evidence="1">
    <location>
        <begin position="57"/>
        <end position="76"/>
    </location>
</feature>